<sequence length="104" mass="11533">MLSGGYPSDVDVNAPSVDVNAIHGLDENEFETWTDSEADTLWLRDLFPHRNYNVRVLTYGYAAENLASPGEGTTDQILPYANSFIAERELAGSHQRAIISRKSC</sequence>
<dbReference type="EMBL" id="JAAMPI010001285">
    <property type="protein sequence ID" value="KAF4625830.1"/>
    <property type="molecule type" value="Genomic_DNA"/>
</dbReference>
<evidence type="ECO:0000313" key="1">
    <source>
        <dbReference type="EMBL" id="KAF4625830.1"/>
    </source>
</evidence>
<gene>
    <name evidence="1" type="ORF">G7Y89_g12332</name>
</gene>
<comment type="caution">
    <text evidence="1">The sequence shown here is derived from an EMBL/GenBank/DDBJ whole genome shotgun (WGS) entry which is preliminary data.</text>
</comment>
<reference evidence="1 2" key="1">
    <citation type="submission" date="2020-03" db="EMBL/GenBank/DDBJ databases">
        <title>Draft Genome Sequence of Cudoniella acicularis.</title>
        <authorList>
            <person name="Buettner E."/>
            <person name="Kellner H."/>
        </authorList>
    </citation>
    <scope>NUCLEOTIDE SEQUENCE [LARGE SCALE GENOMIC DNA]</scope>
    <source>
        <strain evidence="1 2">DSM 108380</strain>
    </source>
</reference>
<accession>A0A8H4VZ97</accession>
<dbReference type="Proteomes" id="UP000566819">
    <property type="component" value="Unassembled WGS sequence"/>
</dbReference>
<proteinExistence type="predicted"/>
<evidence type="ECO:0000313" key="2">
    <source>
        <dbReference type="Proteomes" id="UP000566819"/>
    </source>
</evidence>
<dbReference type="AlphaFoldDB" id="A0A8H4VZ97"/>
<name>A0A8H4VZ97_9HELO</name>
<keyword evidence="2" id="KW-1185">Reference proteome</keyword>
<organism evidence="1 2">
    <name type="scientific">Cudoniella acicularis</name>
    <dbReference type="NCBI Taxonomy" id="354080"/>
    <lineage>
        <taxon>Eukaryota</taxon>
        <taxon>Fungi</taxon>
        <taxon>Dikarya</taxon>
        <taxon>Ascomycota</taxon>
        <taxon>Pezizomycotina</taxon>
        <taxon>Leotiomycetes</taxon>
        <taxon>Helotiales</taxon>
        <taxon>Tricladiaceae</taxon>
        <taxon>Cudoniella</taxon>
    </lineage>
</organism>
<dbReference type="OrthoDB" id="5231075at2759"/>
<protein>
    <submittedName>
        <fullName evidence="1">Uncharacterized protein</fullName>
    </submittedName>
</protein>